<dbReference type="Pfam" id="PF00271">
    <property type="entry name" value="Helicase_C"/>
    <property type="match status" value="1"/>
</dbReference>
<dbReference type="SUPFAM" id="SSF52540">
    <property type="entry name" value="P-loop containing nucleoside triphosphate hydrolases"/>
    <property type="match status" value="1"/>
</dbReference>
<keyword evidence="2" id="KW-0378">Hydrolase</keyword>
<evidence type="ECO:0000259" key="6">
    <source>
        <dbReference type="PROSITE" id="PS51194"/>
    </source>
</evidence>
<evidence type="ECO:0000256" key="4">
    <source>
        <dbReference type="ARBA" id="ARBA00022840"/>
    </source>
</evidence>
<protein>
    <recommendedName>
        <fullName evidence="9">DNA repair protein</fullName>
    </recommendedName>
</protein>
<dbReference type="PROSITE" id="PS51194">
    <property type="entry name" value="HELICASE_CTER"/>
    <property type="match status" value="1"/>
</dbReference>
<name>A0A9C7L9T8_9BACI</name>
<keyword evidence="8" id="KW-1185">Reference proteome</keyword>
<dbReference type="GO" id="GO:0016787">
    <property type="term" value="F:hydrolase activity"/>
    <property type="evidence" value="ECO:0007669"/>
    <property type="project" value="UniProtKB-KW"/>
</dbReference>
<dbReference type="PANTHER" id="PTHR11274">
    <property type="entry name" value="RAD25/XP-B DNA REPAIR HELICASE"/>
    <property type="match status" value="1"/>
</dbReference>
<dbReference type="CDD" id="cd09179">
    <property type="entry name" value="PLDc_N_DEXD_a"/>
    <property type="match status" value="1"/>
</dbReference>
<dbReference type="GO" id="GO:0003677">
    <property type="term" value="F:DNA binding"/>
    <property type="evidence" value="ECO:0007669"/>
    <property type="project" value="InterPro"/>
</dbReference>
<accession>A0A9C7L9T8</accession>
<proteinExistence type="predicted"/>
<evidence type="ECO:0000313" key="8">
    <source>
        <dbReference type="Proteomes" id="UP000789845"/>
    </source>
</evidence>
<dbReference type="InterPro" id="IPR050615">
    <property type="entry name" value="ATP-dep_DNA_Helicase"/>
</dbReference>
<evidence type="ECO:0000313" key="7">
    <source>
        <dbReference type="EMBL" id="CAG9607742.1"/>
    </source>
</evidence>
<dbReference type="Pfam" id="PF13091">
    <property type="entry name" value="PLDc_2"/>
    <property type="match status" value="1"/>
</dbReference>
<dbReference type="GO" id="GO:0004386">
    <property type="term" value="F:helicase activity"/>
    <property type="evidence" value="ECO:0007669"/>
    <property type="project" value="UniProtKB-KW"/>
</dbReference>
<evidence type="ECO:0008006" key="9">
    <source>
        <dbReference type="Google" id="ProtNLM"/>
    </source>
</evidence>
<dbReference type="InterPro" id="IPR014001">
    <property type="entry name" value="Helicase_ATP-bd"/>
</dbReference>
<keyword evidence="4" id="KW-0067">ATP-binding</keyword>
<evidence type="ECO:0000256" key="2">
    <source>
        <dbReference type="ARBA" id="ARBA00022801"/>
    </source>
</evidence>
<reference evidence="7" key="1">
    <citation type="submission" date="2021-10" db="EMBL/GenBank/DDBJ databases">
        <authorList>
            <person name="Criscuolo A."/>
        </authorList>
    </citation>
    <scope>NUCLEOTIDE SEQUENCE</scope>
    <source>
        <strain evidence="7">CIP111885</strain>
    </source>
</reference>
<dbReference type="PANTHER" id="PTHR11274:SF0">
    <property type="entry name" value="GENERAL TRANSCRIPTION AND DNA REPAIR FACTOR IIH HELICASE SUBUNIT XPB"/>
    <property type="match status" value="1"/>
</dbReference>
<dbReference type="InterPro" id="IPR025202">
    <property type="entry name" value="PLD-like_dom"/>
</dbReference>
<organism evidence="7 8">
    <name type="scientific">Pseudoneobacillus rhizosphaerae</name>
    <dbReference type="NCBI Taxonomy" id="2880968"/>
    <lineage>
        <taxon>Bacteria</taxon>
        <taxon>Bacillati</taxon>
        <taxon>Bacillota</taxon>
        <taxon>Bacilli</taxon>
        <taxon>Bacillales</taxon>
        <taxon>Bacillaceae</taxon>
        <taxon>Pseudoneobacillus</taxon>
    </lineage>
</organism>
<keyword evidence="1" id="KW-0547">Nucleotide-binding</keyword>
<dbReference type="SMART" id="SM00487">
    <property type="entry name" value="DEXDc"/>
    <property type="match status" value="1"/>
</dbReference>
<dbReference type="GO" id="GO:0005524">
    <property type="term" value="F:ATP binding"/>
    <property type="evidence" value="ECO:0007669"/>
    <property type="project" value="UniProtKB-KW"/>
</dbReference>
<keyword evidence="3" id="KW-0347">Helicase</keyword>
<evidence type="ECO:0000256" key="1">
    <source>
        <dbReference type="ARBA" id="ARBA00022741"/>
    </source>
</evidence>
<feature type="domain" description="Helicase C-terminal" evidence="6">
    <location>
        <begin position="517"/>
        <end position="686"/>
    </location>
</feature>
<dbReference type="EMBL" id="CAKJTG010000006">
    <property type="protein sequence ID" value="CAG9607742.1"/>
    <property type="molecule type" value="Genomic_DNA"/>
</dbReference>
<dbReference type="CDD" id="cd17926">
    <property type="entry name" value="DEXHc_RE"/>
    <property type="match status" value="1"/>
</dbReference>
<dbReference type="Gene3D" id="3.30.870.10">
    <property type="entry name" value="Endonuclease Chain A"/>
    <property type="match status" value="1"/>
</dbReference>
<dbReference type="Pfam" id="PF04851">
    <property type="entry name" value="ResIII"/>
    <property type="match status" value="1"/>
</dbReference>
<dbReference type="InterPro" id="IPR006935">
    <property type="entry name" value="Helicase/UvrB_N"/>
</dbReference>
<dbReference type="RefSeq" id="WP_230495993.1">
    <property type="nucleotide sequence ID" value="NZ_CAKJTG010000006.1"/>
</dbReference>
<feature type="domain" description="Helicase ATP-binding" evidence="5">
    <location>
        <begin position="268"/>
        <end position="439"/>
    </location>
</feature>
<dbReference type="InterPro" id="IPR001650">
    <property type="entry name" value="Helicase_C-like"/>
</dbReference>
<gene>
    <name evidence="7" type="ORF">NEOCIP111885_01434</name>
</gene>
<dbReference type="Proteomes" id="UP000789845">
    <property type="component" value="Unassembled WGS sequence"/>
</dbReference>
<evidence type="ECO:0000259" key="5">
    <source>
        <dbReference type="PROSITE" id="PS51192"/>
    </source>
</evidence>
<dbReference type="Gene3D" id="3.40.50.300">
    <property type="entry name" value="P-loop containing nucleotide triphosphate hydrolases"/>
    <property type="match status" value="2"/>
</dbReference>
<dbReference type="PROSITE" id="PS51192">
    <property type="entry name" value="HELICASE_ATP_BIND_1"/>
    <property type="match status" value="1"/>
</dbReference>
<evidence type="ECO:0000256" key="3">
    <source>
        <dbReference type="ARBA" id="ARBA00022806"/>
    </source>
</evidence>
<comment type="caution">
    <text evidence="7">The sequence shown here is derived from an EMBL/GenBank/DDBJ whole genome shotgun (WGS) entry which is preliminary data.</text>
</comment>
<dbReference type="AlphaFoldDB" id="A0A9C7L9T8"/>
<sequence length="724" mass="82650">MSFKEKHIKTEYRSLSDNVVKEFYIPLLKDAQLYKRAVGFFSSTALIEISKGLAGLIDNGGKIQLVASPRLSEEDIEAINKGFELRERIIEKALINSFTPPRNIFEEDRLNLLANLIADGRLEIKIAFLENNNHIGMFHEKMGLIYDTHNNIVAFTGSMNETSTAFSHNYESIDVFCSWTTDQDRVNSKERAFTSIWNDYEPNIQIIDFPNVGKELFESYRRSSYDLSIDQREFNYNEEIKAGEKIKLIGPHIPDKVKLHDYQLDAINTWKKQKYVGIFDMATGTGKTFTGLGAIAELYKELNGELAVFIVCPYQHLVEQWVEDIQLFGMKPIIGYSASSQKNWKKRLKDAVISFNLGVKKHFCFIATNATFSTDDIQEQLKKVKGNILLVVDEAHNFGAKHLSETLNPNIPYRLALSATLERHGDEEGTEKLFKYFGEKCIEYSLKEAIDSNKLTPYYYYPLVVNLTEDELMEYKNLTAQIYKHCSKDKRGKIQISEIGKMLLIKRARLVASAQEKILKLAETIENYKTDNHMLVYCGAATLEDPQYIEGEASNEEKRQIDIVADMLGNRFNMRVSKFTSEESAEEREELKVAFAEGKHLQTLIAIRCLDEGVNIPSIKTAFILASSTNPKEYVQRRGRVLRKFPGKDFAVIYDFITLPVSIDEVNNLYEEDIIGIRSLASREIIRMKDFAAIAENSSVADRLITEITDAFKLNDIGGDEYGI</sequence>
<dbReference type="SMART" id="SM00490">
    <property type="entry name" value="HELICc"/>
    <property type="match status" value="1"/>
</dbReference>
<dbReference type="InterPro" id="IPR027417">
    <property type="entry name" value="P-loop_NTPase"/>
</dbReference>